<evidence type="ECO:0000313" key="3">
    <source>
        <dbReference type="Proteomes" id="UP001501570"/>
    </source>
</evidence>
<comment type="caution">
    <text evidence="2">The sequence shown here is derived from an EMBL/GenBank/DDBJ whole genome shotgun (WGS) entry which is preliminary data.</text>
</comment>
<keyword evidence="1" id="KW-0812">Transmembrane</keyword>
<feature type="transmembrane region" description="Helical" evidence="1">
    <location>
        <begin position="12"/>
        <end position="40"/>
    </location>
</feature>
<gene>
    <name evidence="2" type="ORF">GCM10023322_76980</name>
</gene>
<dbReference type="RefSeq" id="WP_345638254.1">
    <property type="nucleotide sequence ID" value="NZ_BAABJQ010000041.1"/>
</dbReference>
<evidence type="ECO:0000313" key="2">
    <source>
        <dbReference type="EMBL" id="GAA5200028.1"/>
    </source>
</evidence>
<keyword evidence="3" id="KW-1185">Reference proteome</keyword>
<proteinExistence type="predicted"/>
<evidence type="ECO:0008006" key="4">
    <source>
        <dbReference type="Google" id="ProtNLM"/>
    </source>
</evidence>
<feature type="transmembrane region" description="Helical" evidence="1">
    <location>
        <begin position="138"/>
        <end position="159"/>
    </location>
</feature>
<dbReference type="Proteomes" id="UP001501570">
    <property type="component" value="Unassembled WGS sequence"/>
</dbReference>
<feature type="transmembrane region" description="Helical" evidence="1">
    <location>
        <begin position="84"/>
        <end position="110"/>
    </location>
</feature>
<keyword evidence="1" id="KW-0472">Membrane</keyword>
<evidence type="ECO:0000256" key="1">
    <source>
        <dbReference type="SAM" id="Phobius"/>
    </source>
</evidence>
<feature type="transmembrane region" description="Helical" evidence="1">
    <location>
        <begin position="166"/>
        <end position="187"/>
    </location>
</feature>
<feature type="transmembrane region" description="Helical" evidence="1">
    <location>
        <begin position="52"/>
        <end position="72"/>
    </location>
</feature>
<name>A0ABP9SP44_9ACTN</name>
<protein>
    <recommendedName>
        <fullName evidence="4">ABC transporter permease</fullName>
    </recommendedName>
</protein>
<organism evidence="2 3">
    <name type="scientific">Rugosimonospora acidiphila</name>
    <dbReference type="NCBI Taxonomy" id="556531"/>
    <lineage>
        <taxon>Bacteria</taxon>
        <taxon>Bacillati</taxon>
        <taxon>Actinomycetota</taxon>
        <taxon>Actinomycetes</taxon>
        <taxon>Micromonosporales</taxon>
        <taxon>Micromonosporaceae</taxon>
        <taxon>Rugosimonospora</taxon>
    </lineage>
</organism>
<sequence length="231" mass="25018">MNSVLRAMRIELLTWPASLVWCWAILAVSFAVNLALFGIIHNNMTEDPTTGGVASIYLMLSIISSARIAQFFPFTLGLSVTRRAFYAATTLLLLGESLAFGIGLYLLALLERATGGWGMSLHFFQLPFMGWHNAAAQILIYVVPLLVVGAMGTFAAVIFQRWRTNGLFTLMLGTILVLGGVTALVSWRQQWTAIGNWLADQSVVALIAGWPALLAVVLAAGGYLAIRRATA</sequence>
<keyword evidence="1" id="KW-1133">Transmembrane helix</keyword>
<dbReference type="EMBL" id="BAABJQ010000041">
    <property type="protein sequence ID" value="GAA5200028.1"/>
    <property type="molecule type" value="Genomic_DNA"/>
</dbReference>
<accession>A0ABP9SP44</accession>
<reference evidence="3" key="1">
    <citation type="journal article" date="2019" name="Int. J. Syst. Evol. Microbiol.">
        <title>The Global Catalogue of Microorganisms (GCM) 10K type strain sequencing project: providing services to taxonomists for standard genome sequencing and annotation.</title>
        <authorList>
            <consortium name="The Broad Institute Genomics Platform"/>
            <consortium name="The Broad Institute Genome Sequencing Center for Infectious Disease"/>
            <person name="Wu L."/>
            <person name="Ma J."/>
        </authorList>
    </citation>
    <scope>NUCLEOTIDE SEQUENCE [LARGE SCALE GENOMIC DNA]</scope>
    <source>
        <strain evidence="3">JCM 18304</strain>
    </source>
</reference>
<feature type="transmembrane region" description="Helical" evidence="1">
    <location>
        <begin position="207"/>
        <end position="226"/>
    </location>
</feature>